<feature type="transmembrane region" description="Helical" evidence="1">
    <location>
        <begin position="6"/>
        <end position="28"/>
    </location>
</feature>
<name>A0A173LFF0_9ACTN</name>
<feature type="transmembrane region" description="Helical" evidence="1">
    <location>
        <begin position="206"/>
        <end position="224"/>
    </location>
</feature>
<dbReference type="GO" id="GO:0016020">
    <property type="term" value="C:membrane"/>
    <property type="evidence" value="ECO:0007669"/>
    <property type="project" value="TreeGrafter"/>
</dbReference>
<keyword evidence="1" id="KW-0472">Membrane</keyword>
<dbReference type="Proteomes" id="UP000186104">
    <property type="component" value="Chromosome"/>
</dbReference>
<dbReference type="AlphaFoldDB" id="A0A173LFF0"/>
<evidence type="ECO:0000313" key="3">
    <source>
        <dbReference type="Proteomes" id="UP000186104"/>
    </source>
</evidence>
<sequence>MTSYATFATASAICLVALLLLQLGTYVVGRRIGRFNIVDVTWGAGFAVVALVVVALRGAGLGGEVGLDWHVLAIAAAAIVWGARLSVHVGHKTAGKGEDPRYVEMLERSGGYDPQGNPRASVILRKVFVLQGAIQWVVSLPLQALVVSEAPAGAFAVLALVGLGIWLLGFVFEAVGDAQLAAFKNDPNRGRIMARGLWSWTRHPNYFGDACVWWGIWLAASAAGPAAWTFVAPMLMTFLLVWGSGARLLEKTMSQRPGWDAYARRVSFFLPRPPKREG</sequence>
<proteinExistence type="predicted"/>
<feature type="transmembrane region" description="Helical" evidence="1">
    <location>
        <begin position="40"/>
        <end position="57"/>
    </location>
</feature>
<keyword evidence="1" id="KW-0812">Transmembrane</keyword>
<dbReference type="STRING" id="499555.BJL86_0134"/>
<feature type="transmembrane region" description="Helical" evidence="1">
    <location>
        <begin position="152"/>
        <end position="175"/>
    </location>
</feature>
<feature type="transmembrane region" description="Helical" evidence="1">
    <location>
        <begin position="69"/>
        <end position="87"/>
    </location>
</feature>
<evidence type="ECO:0000256" key="1">
    <source>
        <dbReference type="SAM" id="Phobius"/>
    </source>
</evidence>
<gene>
    <name evidence="2" type="ORF">BJL86_0134</name>
</gene>
<protein>
    <submittedName>
        <fullName evidence="2">Uncharacterized protein</fullName>
    </submittedName>
</protein>
<dbReference type="PANTHER" id="PTHR32251:SF17">
    <property type="entry name" value="STEROID 5-ALPHA REDUCTASE C-TERMINAL DOMAIN-CONTAINING PROTEIN"/>
    <property type="match status" value="1"/>
</dbReference>
<keyword evidence="1" id="KW-1133">Transmembrane helix</keyword>
<dbReference type="EMBL" id="CP015961">
    <property type="protein sequence ID" value="ANI90945.1"/>
    <property type="molecule type" value="Genomic_DNA"/>
</dbReference>
<dbReference type="OrthoDB" id="9779233at2"/>
<dbReference type="Gene3D" id="1.20.120.1630">
    <property type="match status" value="1"/>
</dbReference>
<keyword evidence="3" id="KW-1185">Reference proteome</keyword>
<evidence type="ECO:0000313" key="2">
    <source>
        <dbReference type="EMBL" id="ANI90945.1"/>
    </source>
</evidence>
<dbReference type="PROSITE" id="PS50244">
    <property type="entry name" value="S5A_REDUCTASE"/>
    <property type="match status" value="1"/>
</dbReference>
<organism evidence="2 3">
    <name type="scientific">Dietzia timorensis</name>
    <dbReference type="NCBI Taxonomy" id="499555"/>
    <lineage>
        <taxon>Bacteria</taxon>
        <taxon>Bacillati</taxon>
        <taxon>Actinomycetota</taxon>
        <taxon>Actinomycetes</taxon>
        <taxon>Mycobacteriales</taxon>
        <taxon>Dietziaceae</taxon>
        <taxon>Dietzia</taxon>
    </lineage>
</organism>
<accession>A0A173LFF0</accession>
<dbReference type="InterPro" id="IPR010721">
    <property type="entry name" value="UstE-like"/>
</dbReference>
<dbReference type="PANTHER" id="PTHR32251">
    <property type="entry name" value="3-OXO-5-ALPHA-STEROID 4-DEHYDROGENASE"/>
    <property type="match status" value="1"/>
</dbReference>
<dbReference type="KEGG" id="dtm:BJL86_0134"/>
<feature type="transmembrane region" description="Helical" evidence="1">
    <location>
        <begin position="127"/>
        <end position="146"/>
    </location>
</feature>
<dbReference type="Pfam" id="PF06966">
    <property type="entry name" value="DUF1295"/>
    <property type="match status" value="1"/>
</dbReference>
<reference evidence="2 3" key="1">
    <citation type="submission" date="2016-06" db="EMBL/GenBank/DDBJ databases">
        <title>Complete genome sequence of a saline-alkali tolerant type strain Dietzia timorensis ID05-A0528T.</title>
        <authorList>
            <person name="Wu X."/>
        </authorList>
    </citation>
    <scope>NUCLEOTIDE SEQUENCE [LARGE SCALE GENOMIC DNA]</scope>
    <source>
        <strain evidence="2 3">ID05-A0528</strain>
    </source>
</reference>
<dbReference type="RefSeq" id="WP_067478140.1">
    <property type="nucleotide sequence ID" value="NZ_CP015961.1"/>
</dbReference>